<evidence type="ECO:0000313" key="3">
    <source>
        <dbReference type="Proteomes" id="UP000076998"/>
    </source>
</evidence>
<dbReference type="AlphaFoldDB" id="A0A177K927"/>
<dbReference type="EMBL" id="LSTV01000003">
    <property type="protein sequence ID" value="OAH49873.1"/>
    <property type="molecule type" value="Genomic_DNA"/>
</dbReference>
<dbReference type="InterPro" id="IPR007569">
    <property type="entry name" value="DUF559"/>
</dbReference>
<name>A0A177K927_9MICO</name>
<organism evidence="2 3">
    <name type="scientific">Microbacterium oleivorans</name>
    <dbReference type="NCBI Taxonomy" id="273677"/>
    <lineage>
        <taxon>Bacteria</taxon>
        <taxon>Bacillati</taxon>
        <taxon>Actinomycetota</taxon>
        <taxon>Actinomycetes</taxon>
        <taxon>Micrococcales</taxon>
        <taxon>Microbacteriaceae</taxon>
        <taxon>Microbacterium</taxon>
    </lineage>
</organism>
<evidence type="ECO:0000259" key="1">
    <source>
        <dbReference type="Pfam" id="PF04480"/>
    </source>
</evidence>
<dbReference type="Gene3D" id="3.40.960.10">
    <property type="entry name" value="VSR Endonuclease"/>
    <property type="match status" value="1"/>
</dbReference>
<sequence length="269" mass="30007">MCELRHPILRLRQLLDAGWSMRRVQRALRTGELRRVRVGVFVPPDACADAVAIARHGGSMACVTAARHRGLWVLDEDDSPHVWMRPGGRSHDADCDCVEHWDAPGVGESRREPSLARVLRQILLCRGVEAFFVALESARRQRMLDGDDMRWLAQNLNAAGREALGLSRDDADSGLESLLRWRLRGFGLTVRTQVRVAGVGVVDALIGDSVIVEVDGRENHDGASLRHKDLVRDANAALWGYVTLRFDYAMVLHDWDLVERAILAALARA</sequence>
<reference evidence="2 3" key="1">
    <citation type="submission" date="2016-02" db="EMBL/GenBank/DDBJ databases">
        <authorList>
            <person name="Wen L."/>
            <person name="He K."/>
            <person name="Yang H."/>
        </authorList>
    </citation>
    <scope>NUCLEOTIDE SEQUENCE [LARGE SCALE GENOMIC DNA]</scope>
    <source>
        <strain evidence="2 3">CD11_3</strain>
    </source>
</reference>
<dbReference type="OrthoDB" id="2594539at2"/>
<dbReference type="Pfam" id="PF04480">
    <property type="entry name" value="DUF559"/>
    <property type="match status" value="1"/>
</dbReference>
<evidence type="ECO:0000313" key="2">
    <source>
        <dbReference type="EMBL" id="OAH49873.1"/>
    </source>
</evidence>
<comment type="caution">
    <text evidence="2">The sequence shown here is derived from an EMBL/GenBank/DDBJ whole genome shotgun (WGS) entry which is preliminary data.</text>
</comment>
<accession>A0A177K927</accession>
<dbReference type="RefSeq" id="WP_064003117.1">
    <property type="nucleotide sequence ID" value="NZ_LSTV01000003.1"/>
</dbReference>
<protein>
    <recommendedName>
        <fullName evidence="1">DUF559 domain-containing protein</fullName>
    </recommendedName>
</protein>
<dbReference type="Proteomes" id="UP000076998">
    <property type="component" value="Unassembled WGS sequence"/>
</dbReference>
<gene>
    <name evidence="2" type="ORF">AYL44_09875</name>
</gene>
<proteinExistence type="predicted"/>
<feature type="domain" description="DUF559" evidence="1">
    <location>
        <begin position="188"/>
        <end position="266"/>
    </location>
</feature>